<feature type="domain" description="WAC" evidence="6">
    <location>
        <begin position="142"/>
        <end position="251"/>
    </location>
</feature>
<feature type="compositionally biased region" description="Polar residues" evidence="4">
    <location>
        <begin position="788"/>
        <end position="797"/>
    </location>
</feature>
<feature type="region of interest" description="Disordered" evidence="4">
    <location>
        <begin position="25"/>
        <end position="64"/>
    </location>
</feature>
<comment type="caution">
    <text evidence="7">The sequence shown here is derived from an EMBL/GenBank/DDBJ whole genome shotgun (WGS) entry which is preliminary data.</text>
</comment>
<keyword evidence="8" id="KW-1185">Reference proteome</keyword>
<dbReference type="InParanoid" id="A0A1Y1ULE3"/>
<dbReference type="GO" id="GO:0000785">
    <property type="term" value="C:chromatin"/>
    <property type="evidence" value="ECO:0007669"/>
    <property type="project" value="UniProtKB-ARBA"/>
</dbReference>
<evidence type="ECO:0000259" key="5">
    <source>
        <dbReference type="PROSITE" id="PS50827"/>
    </source>
</evidence>
<feature type="domain" description="DDT" evidence="5">
    <location>
        <begin position="503"/>
        <end position="567"/>
    </location>
</feature>
<dbReference type="GeneID" id="33559720"/>
<accession>A0A1Y1ULE3</accession>
<evidence type="ECO:0000313" key="8">
    <source>
        <dbReference type="Proteomes" id="UP000193218"/>
    </source>
</evidence>
<dbReference type="InterPro" id="IPR028941">
    <property type="entry name" value="WHIM2_dom"/>
</dbReference>
<dbReference type="SMART" id="SM00571">
    <property type="entry name" value="DDT"/>
    <property type="match status" value="1"/>
</dbReference>
<dbReference type="PANTHER" id="PTHR32075:SF6">
    <property type="entry name" value="ISWI CHROMATIN-REMODELING COMPLEX SUBUNIT YPL216W-RELATED"/>
    <property type="match status" value="1"/>
</dbReference>
<comment type="subcellular location">
    <subcellularLocation>
        <location evidence="1 3">Nucleus</location>
    </subcellularLocation>
</comment>
<dbReference type="GO" id="GO:0031509">
    <property type="term" value="P:subtelomeric heterochromatin formation"/>
    <property type="evidence" value="ECO:0007669"/>
    <property type="project" value="TreeGrafter"/>
</dbReference>
<dbReference type="STRING" id="4999.A0A1Y1ULE3"/>
<feature type="region of interest" description="Disordered" evidence="4">
    <location>
        <begin position="320"/>
        <end position="346"/>
    </location>
</feature>
<dbReference type="InterPro" id="IPR013136">
    <property type="entry name" value="WSTF_Acf1_Cbp146"/>
</dbReference>
<dbReference type="PROSITE" id="PS50827">
    <property type="entry name" value="DDT"/>
    <property type="match status" value="1"/>
</dbReference>
<evidence type="ECO:0000256" key="3">
    <source>
        <dbReference type="PROSITE-ProRule" id="PRU00475"/>
    </source>
</evidence>
<feature type="region of interest" description="Disordered" evidence="4">
    <location>
        <begin position="105"/>
        <end position="132"/>
    </location>
</feature>
<sequence>MVFVKRKPVIYYPLPSLAEVLQPVQPAQTNDSASASSPAPYDKADKSNEQVAELAPLPPDGKNEEEQMDKLLTVFRGDFPGASGNVGPGKGKRAGVRVLNHHLNNGAAASSPANGSKVNESAQDGEAETGDAGPITWRIWDRESFFIPATGEIFTDYETFLSRMTFYQQPLFQCEVSGKSGLTYSAAQASEWREARQLHTRFPKQLKKAVLIAIQFQIEGKLDTLADKIFERYVNRFFDEECVFVDVEGDKYLARIVKTFPPRSLAASTSSSPVSSLKSLPRYHPYAADLNLSLEEANEKDDPMAYFYNVRLLEEGAPTDHDQAQTKQHTNSDDAEEQWQGSTMEVRADKISRDRINFSRVMLKRFIRDCVYRDPAIFSPWVIKPAVAARYDISTEMPSDVGQRIQRFKEELMDKRKRARDEKLGIVEEEKPTEEDIKPKTKKQRLAEERRLREEEKAREEALKKKPMKFPAEDLLVEYSQDKDEPAGRVEVRPTPNRDLPFGDLFEKFLMSWSFLNVMGKPLALSPFTLDDYEQALYHTDPWTSPTKLMVEIHSTLLNALIVDQNAGNEAVKPLSLTGRTEDNDTDYWEGKKGATAELLRPAASDYASNWKTKELSIKESRKGWENALVGCLWERATLDTLPNYLDNILHLTFEDKPAPTRPTWSTGPATAASGHGLIPSKPEKRYSTLHHVHKLEIISFLIELVAQTASIRDFMEQSTTDLTEVRKNIIDVKREQRQLRAERAALDPPTKPKLENGEPVIDANGDVVMSDAVKEEERDTPAPSVNGVANGTTSNATDRDELESSIGPAQDDEDSDSFTEPALSEQEDGPIVAAAHRRKAMKEKAAEREAEEANRAARAAEDRLKSKENKHIASEKRRLQDEIDSMTHKLRLLDHDFRSHLQTLRARPLGSDRFGNKVWWLDGLGSAPLMGDNGKVTYGTGRLYLQGADDIEVEFCRIPAEMSETDCEARRAKEEGDGRLSPGEWAMYDSPESFAAFMSWLNPRGIRELALLKVLQQWQPEIEGGMRKRRIAVGLDTPPETGEEPARRARPVRKVAAAGGDDETSGYLAWRNRRAV</sequence>
<evidence type="ECO:0000256" key="1">
    <source>
        <dbReference type="ARBA" id="ARBA00004123"/>
    </source>
</evidence>
<dbReference type="GO" id="GO:0005634">
    <property type="term" value="C:nucleus"/>
    <property type="evidence" value="ECO:0007669"/>
    <property type="project" value="UniProtKB-SubCell"/>
</dbReference>
<gene>
    <name evidence="7" type="ORF">BD324DRAFT_648971</name>
</gene>
<evidence type="ECO:0000256" key="2">
    <source>
        <dbReference type="ARBA" id="ARBA00023242"/>
    </source>
</evidence>
<dbReference type="InterPro" id="IPR018501">
    <property type="entry name" value="DDT_dom"/>
</dbReference>
<dbReference type="AlphaFoldDB" id="A0A1Y1ULE3"/>
<dbReference type="PANTHER" id="PTHR32075">
    <property type="entry name" value="ISWI CHROMATIN-REMODELING COMPLEX SUBUNIT YPL216W-RELATED"/>
    <property type="match status" value="1"/>
</dbReference>
<keyword evidence="2 3" id="KW-0539">Nucleus</keyword>
<reference evidence="7 8" key="1">
    <citation type="submission" date="2017-03" db="EMBL/GenBank/DDBJ databases">
        <title>Widespread Adenine N6-methylation of Active Genes in Fungi.</title>
        <authorList>
            <consortium name="DOE Joint Genome Institute"/>
            <person name="Mondo S.J."/>
            <person name="Dannebaum R.O."/>
            <person name="Kuo R.C."/>
            <person name="Louie K.B."/>
            <person name="Bewick A.J."/>
            <person name="Labutti K."/>
            <person name="Haridas S."/>
            <person name="Kuo A."/>
            <person name="Salamov A."/>
            <person name="Ahrendt S.R."/>
            <person name="Lau R."/>
            <person name="Bowen B.P."/>
            <person name="Lipzen A."/>
            <person name="Sullivan W."/>
            <person name="Andreopoulos W.B."/>
            <person name="Clum A."/>
            <person name="Lindquist E."/>
            <person name="Daum C."/>
            <person name="Northen T.R."/>
            <person name="Ramamoorthy G."/>
            <person name="Schmitz R.J."/>
            <person name="Gryganskyi A."/>
            <person name="Culley D."/>
            <person name="Magnuson J."/>
            <person name="James T.Y."/>
            <person name="O'Malley M.A."/>
            <person name="Stajich J.E."/>
            <person name="Spatafora J.W."/>
            <person name="Visel A."/>
            <person name="Grigoriev I.V."/>
        </authorList>
    </citation>
    <scope>NUCLEOTIDE SEQUENCE [LARGE SCALE GENOMIC DNA]</scope>
    <source>
        <strain evidence="7 8">NRRL Y-17943</strain>
    </source>
</reference>
<evidence type="ECO:0000313" key="7">
    <source>
        <dbReference type="EMBL" id="ORX38861.1"/>
    </source>
</evidence>
<protein>
    <submittedName>
        <fullName evidence="7">Uncharacterized protein</fullName>
    </submittedName>
</protein>
<feature type="region of interest" description="Disordered" evidence="4">
    <location>
        <begin position="741"/>
        <end position="879"/>
    </location>
</feature>
<dbReference type="RefSeq" id="XP_021872724.1">
    <property type="nucleotide sequence ID" value="XM_022017911.1"/>
</dbReference>
<evidence type="ECO:0000256" key="4">
    <source>
        <dbReference type="SAM" id="MobiDB-lite"/>
    </source>
</evidence>
<feature type="compositionally biased region" description="Low complexity" evidence="4">
    <location>
        <begin position="105"/>
        <end position="116"/>
    </location>
</feature>
<dbReference type="GO" id="GO:0000781">
    <property type="term" value="C:chromosome, telomeric region"/>
    <property type="evidence" value="ECO:0007669"/>
    <property type="project" value="GOC"/>
</dbReference>
<evidence type="ECO:0000259" key="6">
    <source>
        <dbReference type="PROSITE" id="PS51136"/>
    </source>
</evidence>
<feature type="region of interest" description="Disordered" evidence="4">
    <location>
        <begin position="430"/>
        <end position="462"/>
    </location>
</feature>
<dbReference type="EMBL" id="NBSH01000003">
    <property type="protein sequence ID" value="ORX38861.1"/>
    <property type="molecule type" value="Genomic_DNA"/>
</dbReference>
<feature type="compositionally biased region" description="Basic and acidic residues" evidence="4">
    <location>
        <begin position="741"/>
        <end position="757"/>
    </location>
</feature>
<dbReference type="Pfam" id="PF02791">
    <property type="entry name" value="DDT"/>
    <property type="match status" value="1"/>
</dbReference>
<feature type="region of interest" description="Disordered" evidence="4">
    <location>
        <begin position="660"/>
        <end position="680"/>
    </location>
</feature>
<dbReference type="Proteomes" id="UP000193218">
    <property type="component" value="Unassembled WGS sequence"/>
</dbReference>
<dbReference type="Pfam" id="PF10537">
    <property type="entry name" value="WAC_Acf1_DNA_bd"/>
    <property type="match status" value="1"/>
</dbReference>
<dbReference type="OrthoDB" id="332390at2759"/>
<dbReference type="PROSITE" id="PS51136">
    <property type="entry name" value="WAC"/>
    <property type="match status" value="1"/>
</dbReference>
<feature type="region of interest" description="Disordered" evidence="4">
    <location>
        <begin position="1036"/>
        <end position="1065"/>
    </location>
</feature>
<organism evidence="7 8">
    <name type="scientific">Kockovaella imperatae</name>
    <dbReference type="NCBI Taxonomy" id="4999"/>
    <lineage>
        <taxon>Eukaryota</taxon>
        <taxon>Fungi</taxon>
        <taxon>Dikarya</taxon>
        <taxon>Basidiomycota</taxon>
        <taxon>Agaricomycotina</taxon>
        <taxon>Tremellomycetes</taxon>
        <taxon>Tremellales</taxon>
        <taxon>Cuniculitremaceae</taxon>
        <taxon>Kockovaella</taxon>
    </lineage>
</organism>
<feature type="compositionally biased region" description="Basic and acidic residues" evidence="4">
    <location>
        <begin position="843"/>
        <end position="879"/>
    </location>
</feature>
<proteinExistence type="predicted"/>
<dbReference type="Pfam" id="PF15613">
    <property type="entry name" value="WSD"/>
    <property type="match status" value="1"/>
</dbReference>
<name>A0A1Y1ULE3_9TREE</name>